<feature type="region of interest" description="Disordered" evidence="2">
    <location>
        <begin position="93"/>
        <end position="126"/>
    </location>
</feature>
<feature type="transmembrane region" description="Helical" evidence="3">
    <location>
        <begin position="6"/>
        <end position="29"/>
    </location>
</feature>
<dbReference type="RefSeq" id="WP_209340512.1">
    <property type="nucleotide sequence ID" value="NZ_JAGIQL010000051.1"/>
</dbReference>
<keyword evidence="3" id="KW-0812">Transmembrane</keyword>
<organism evidence="4 5">
    <name type="scientific">Streptomyces montanisoli</name>
    <dbReference type="NCBI Taxonomy" id="2798581"/>
    <lineage>
        <taxon>Bacteria</taxon>
        <taxon>Bacillati</taxon>
        <taxon>Actinomycetota</taxon>
        <taxon>Actinomycetes</taxon>
        <taxon>Kitasatosporales</taxon>
        <taxon>Streptomycetaceae</taxon>
        <taxon>Streptomyces</taxon>
    </lineage>
</organism>
<protein>
    <submittedName>
        <fullName evidence="4">Monovalent cation/H(+) antiporter subunit G</fullName>
    </submittedName>
</protein>
<feature type="transmembrane region" description="Helical" evidence="3">
    <location>
        <begin position="36"/>
        <end position="59"/>
    </location>
</feature>
<evidence type="ECO:0000256" key="2">
    <source>
        <dbReference type="SAM" id="MobiDB-lite"/>
    </source>
</evidence>
<evidence type="ECO:0000256" key="3">
    <source>
        <dbReference type="SAM" id="Phobius"/>
    </source>
</evidence>
<keyword evidence="5" id="KW-1185">Reference proteome</keyword>
<keyword evidence="3" id="KW-1133">Transmembrane helix</keyword>
<sequence length="126" mass="12569">MSAVRVAADVTLAAGVLAQLVCCLGVVWMRDVFDRLHFAGAGTTVGPVLIGVSVALTGFSSPSGTVQSLVALAFLVLLGPVLTHATGRAARNLLHGDLGPTGHKPDGGSRPPEPKPAPAAPEEGGG</sequence>
<accession>A0A940MHM9</accession>
<dbReference type="InterPro" id="IPR005133">
    <property type="entry name" value="PhaG_MnhG_YufB"/>
</dbReference>
<evidence type="ECO:0000313" key="4">
    <source>
        <dbReference type="EMBL" id="MBP0458763.1"/>
    </source>
</evidence>
<evidence type="ECO:0000256" key="1">
    <source>
        <dbReference type="ARBA" id="ARBA00008404"/>
    </source>
</evidence>
<dbReference type="GO" id="GO:0015385">
    <property type="term" value="F:sodium:proton antiporter activity"/>
    <property type="evidence" value="ECO:0007669"/>
    <property type="project" value="TreeGrafter"/>
</dbReference>
<dbReference type="Pfam" id="PF03334">
    <property type="entry name" value="PhaG_MnhG_YufB"/>
    <property type="match status" value="1"/>
</dbReference>
<feature type="transmembrane region" description="Helical" evidence="3">
    <location>
        <begin position="65"/>
        <end position="83"/>
    </location>
</feature>
<gene>
    <name evidence="4" type="ORF">JFN87_14825</name>
</gene>
<proteinExistence type="inferred from homology"/>
<comment type="caution">
    <text evidence="4">The sequence shown here is derived from an EMBL/GenBank/DDBJ whole genome shotgun (WGS) entry which is preliminary data.</text>
</comment>
<evidence type="ECO:0000313" key="5">
    <source>
        <dbReference type="Proteomes" id="UP000670475"/>
    </source>
</evidence>
<dbReference type="AlphaFoldDB" id="A0A940MHM9"/>
<dbReference type="EMBL" id="JAGIQL010000051">
    <property type="protein sequence ID" value="MBP0458763.1"/>
    <property type="molecule type" value="Genomic_DNA"/>
</dbReference>
<reference evidence="4" key="1">
    <citation type="submission" date="2021-03" db="EMBL/GenBank/DDBJ databases">
        <title>Whole genome sequence of Streptomyces bomunensis MMS17-BM035.</title>
        <authorList>
            <person name="Lee J.H."/>
        </authorList>
    </citation>
    <scope>NUCLEOTIDE SEQUENCE</scope>
    <source>
        <strain evidence="4">MMS17-BM035</strain>
    </source>
</reference>
<dbReference type="PANTHER" id="PTHR34703:SF1">
    <property type="entry name" value="ANTIPORTER SUBUNIT MNHG2-RELATED"/>
    <property type="match status" value="1"/>
</dbReference>
<comment type="similarity">
    <text evidence="1">Belongs to the CPA3 antiporters (TC 2.A.63) subunit G family.</text>
</comment>
<name>A0A940MHM9_9ACTN</name>
<dbReference type="Proteomes" id="UP000670475">
    <property type="component" value="Unassembled WGS sequence"/>
</dbReference>
<dbReference type="PANTHER" id="PTHR34703">
    <property type="entry name" value="ANTIPORTER SUBUNIT MNHG2-RELATED"/>
    <property type="match status" value="1"/>
</dbReference>
<keyword evidence="3" id="KW-0472">Membrane</keyword>